<dbReference type="InterPro" id="IPR023828">
    <property type="entry name" value="Peptidase_S8_Ser-AS"/>
</dbReference>
<accession>K0KNQ8</accession>
<feature type="active site" description="Charge relay system" evidence="5">
    <location>
        <position position="363"/>
    </location>
</feature>
<keyword evidence="2 5" id="KW-0645">Protease</keyword>
<evidence type="ECO:0000256" key="4">
    <source>
        <dbReference type="ARBA" id="ARBA00022825"/>
    </source>
</evidence>
<dbReference type="SUPFAM" id="SSF52743">
    <property type="entry name" value="Subtilisin-like"/>
    <property type="match status" value="1"/>
</dbReference>
<feature type="chain" id="PRO_5003834927" evidence="8">
    <location>
        <begin position="18"/>
        <end position="449"/>
    </location>
</feature>
<keyword evidence="4 5" id="KW-0720">Serine protease</keyword>
<dbReference type="CDD" id="cd04077">
    <property type="entry name" value="Peptidases_S8_PCSK9_ProteinaseK_like"/>
    <property type="match status" value="1"/>
</dbReference>
<dbReference type="InterPro" id="IPR022398">
    <property type="entry name" value="Peptidase_S8_His-AS"/>
</dbReference>
<organism evidence="10 11">
    <name type="scientific">Wickerhamomyces ciferrii (strain ATCC 14091 / BCRC 22168 / CBS 111 / JCM 3599 / NBRC 0793 / NRRL Y-1031 F-60-10)</name>
    <name type="common">Yeast</name>
    <name type="synonym">Pichia ciferrii</name>
    <dbReference type="NCBI Taxonomy" id="1206466"/>
    <lineage>
        <taxon>Eukaryota</taxon>
        <taxon>Fungi</taxon>
        <taxon>Dikarya</taxon>
        <taxon>Ascomycota</taxon>
        <taxon>Saccharomycotina</taxon>
        <taxon>Saccharomycetes</taxon>
        <taxon>Phaffomycetales</taxon>
        <taxon>Wickerhamomycetaceae</taxon>
        <taxon>Wickerhamomyces</taxon>
    </lineage>
</organism>
<dbReference type="InterPro" id="IPR023827">
    <property type="entry name" value="Peptidase_S8_Asp-AS"/>
</dbReference>
<feature type="domain" description="Peptidase S8/S53" evidence="9">
    <location>
        <begin position="166"/>
        <end position="398"/>
    </location>
</feature>
<dbReference type="AlphaFoldDB" id="K0KNQ8"/>
<dbReference type="PROSITE" id="PS51892">
    <property type="entry name" value="SUBTILASE"/>
    <property type="match status" value="1"/>
</dbReference>
<dbReference type="InterPro" id="IPR015500">
    <property type="entry name" value="Peptidase_S8_subtilisin-rel"/>
</dbReference>
<evidence type="ECO:0000313" key="11">
    <source>
        <dbReference type="Proteomes" id="UP000009328"/>
    </source>
</evidence>
<comment type="caution">
    <text evidence="10">The sequence shown here is derived from an EMBL/GenBank/DDBJ whole genome shotgun (WGS) entry which is preliminary data.</text>
</comment>
<dbReference type="InterPro" id="IPR036852">
    <property type="entry name" value="Peptidase_S8/S53_dom_sf"/>
</dbReference>
<keyword evidence="3 5" id="KW-0378">Hydrolase</keyword>
<protein>
    <submittedName>
        <fullName evidence="10">Secreted protein</fullName>
    </submittedName>
</protein>
<dbReference type="PROSITE" id="PS00136">
    <property type="entry name" value="SUBTILASE_ASP"/>
    <property type="match status" value="1"/>
</dbReference>
<evidence type="ECO:0000313" key="10">
    <source>
        <dbReference type="EMBL" id="CCH42748.1"/>
    </source>
</evidence>
<dbReference type="PROSITE" id="PS00137">
    <property type="entry name" value="SUBTILASE_HIS"/>
    <property type="match status" value="1"/>
</dbReference>
<dbReference type="eggNOG" id="KOG1153">
    <property type="taxonomic scope" value="Eukaryota"/>
</dbReference>
<dbReference type="EMBL" id="CAIF01000051">
    <property type="protein sequence ID" value="CCH42748.1"/>
    <property type="molecule type" value="Genomic_DNA"/>
</dbReference>
<dbReference type="FunFam" id="3.40.50.200:FF:000007">
    <property type="entry name" value="Subtilisin-like serine protease"/>
    <property type="match status" value="1"/>
</dbReference>
<feature type="active site" description="Charge relay system" evidence="5">
    <location>
        <position position="175"/>
    </location>
</feature>
<evidence type="ECO:0000256" key="8">
    <source>
        <dbReference type="SAM" id="SignalP"/>
    </source>
</evidence>
<evidence type="ECO:0000256" key="2">
    <source>
        <dbReference type="ARBA" id="ARBA00022670"/>
    </source>
</evidence>
<dbReference type="FunCoup" id="K0KNQ8">
    <property type="interactions" value="23"/>
</dbReference>
<dbReference type="Gene3D" id="3.40.50.200">
    <property type="entry name" value="Peptidase S8/S53 domain"/>
    <property type="match status" value="1"/>
</dbReference>
<sequence length="449" mass="48146">MWIPICQLLLIAQAVSAASSSFIVQLQGDKSFDDYLQESIADLLGLKSDSTKNKIEIGSFKAFVSDFEDDLLSKLKADPFVNDIFPNTDITLFAPVPETVEDATPGSKNPVKRSVLSPNAQRDSTFAKRDGVTTQSNAPRHLARLSSREGIFNKDGPFEYKYRETGKGVTAYVLDTGIAIDQDDFEGRASHGANFVNGESDGDNNGHGTNVAGIVGSKTYGVAKDVQLVDIKVLGSNGQGSLESILKGIEWANNDRKSKNLTAVANLSLGSPKYEALNQAVDAAYEDGLSVVVAVGNADKDTEGFSPATSKNAIAVGALDDQTDTIACFSNWGSRVDIFASGAGVVSVSNNGNPNLNKWYGTSQASPIVAGLAATLLEKGVPKDQIKNEIIKMSTKDAISKKTYDENSNYKTTVNKVVYNGIENTFDTINASSTLSQDQSLRKYIEENY</sequence>
<evidence type="ECO:0000256" key="6">
    <source>
        <dbReference type="RuleBase" id="RU003355"/>
    </source>
</evidence>
<dbReference type="GO" id="GO:0004252">
    <property type="term" value="F:serine-type endopeptidase activity"/>
    <property type="evidence" value="ECO:0007669"/>
    <property type="project" value="UniProtKB-UniRule"/>
</dbReference>
<dbReference type="STRING" id="1206466.K0KNQ8"/>
<dbReference type="PANTHER" id="PTHR43806:SF13">
    <property type="entry name" value="SUBTILASE-TYPE PROTEINASE RRT12"/>
    <property type="match status" value="1"/>
</dbReference>
<name>K0KNQ8_WICCF</name>
<dbReference type="InParanoid" id="K0KNQ8"/>
<feature type="signal peptide" evidence="8">
    <location>
        <begin position="1"/>
        <end position="17"/>
    </location>
</feature>
<evidence type="ECO:0000256" key="3">
    <source>
        <dbReference type="ARBA" id="ARBA00022801"/>
    </source>
</evidence>
<feature type="active site" description="Charge relay system" evidence="5">
    <location>
        <position position="207"/>
    </location>
</feature>
<dbReference type="GO" id="GO:0006508">
    <property type="term" value="P:proteolysis"/>
    <property type="evidence" value="ECO:0007669"/>
    <property type="project" value="UniProtKB-KW"/>
</dbReference>
<dbReference type="HOGENOM" id="CLU_011263_1_0_1"/>
<gene>
    <name evidence="10" type="ORF">BN7_2292</name>
</gene>
<keyword evidence="11" id="KW-1185">Reference proteome</keyword>
<dbReference type="PRINTS" id="PR00723">
    <property type="entry name" value="SUBTILISIN"/>
</dbReference>
<dbReference type="InterPro" id="IPR000209">
    <property type="entry name" value="Peptidase_S8/S53_dom"/>
</dbReference>
<dbReference type="InterPro" id="IPR034193">
    <property type="entry name" value="PCSK9_ProteinaseK-like"/>
</dbReference>
<evidence type="ECO:0000256" key="7">
    <source>
        <dbReference type="SAM" id="MobiDB-lite"/>
    </source>
</evidence>
<proteinExistence type="inferred from homology"/>
<evidence type="ECO:0000259" key="9">
    <source>
        <dbReference type="Pfam" id="PF00082"/>
    </source>
</evidence>
<dbReference type="Proteomes" id="UP000009328">
    <property type="component" value="Unassembled WGS sequence"/>
</dbReference>
<dbReference type="Pfam" id="PF00082">
    <property type="entry name" value="Peptidase_S8"/>
    <property type="match status" value="1"/>
</dbReference>
<dbReference type="PANTHER" id="PTHR43806">
    <property type="entry name" value="PEPTIDASE S8"/>
    <property type="match status" value="1"/>
</dbReference>
<dbReference type="PROSITE" id="PS00138">
    <property type="entry name" value="SUBTILASE_SER"/>
    <property type="match status" value="1"/>
</dbReference>
<keyword evidence="8" id="KW-0732">Signal</keyword>
<comment type="similarity">
    <text evidence="1 5 6">Belongs to the peptidase S8 family.</text>
</comment>
<reference evidence="10 11" key="1">
    <citation type="journal article" date="2012" name="Eukaryot. Cell">
        <title>Draft genome sequence of Wickerhamomyces ciferrii NRRL Y-1031 F-60-10.</title>
        <authorList>
            <person name="Schneider J."/>
            <person name="Andrea H."/>
            <person name="Blom J."/>
            <person name="Jaenicke S."/>
            <person name="Ruckert C."/>
            <person name="Schorsch C."/>
            <person name="Szczepanowski R."/>
            <person name="Farwick M."/>
            <person name="Goesmann A."/>
            <person name="Puhler A."/>
            <person name="Schaffer S."/>
            <person name="Tauch A."/>
            <person name="Kohler T."/>
            <person name="Brinkrolf K."/>
        </authorList>
    </citation>
    <scope>NUCLEOTIDE SEQUENCE [LARGE SCALE GENOMIC DNA]</scope>
    <source>
        <strain evidence="11">ATCC 14091 / BCRC 22168 / CBS 111 / JCM 3599 / NBRC 0793 / NRRL Y-1031 F-60-10</strain>
    </source>
</reference>
<evidence type="ECO:0000256" key="1">
    <source>
        <dbReference type="ARBA" id="ARBA00011073"/>
    </source>
</evidence>
<feature type="region of interest" description="Disordered" evidence="7">
    <location>
        <begin position="101"/>
        <end position="136"/>
    </location>
</feature>
<dbReference type="InterPro" id="IPR050131">
    <property type="entry name" value="Peptidase_S8_subtilisin-like"/>
</dbReference>
<evidence type="ECO:0000256" key="5">
    <source>
        <dbReference type="PROSITE-ProRule" id="PRU01240"/>
    </source>
</evidence>